<gene>
    <name evidence="3" type="ORF">Dsin_020863</name>
</gene>
<proteinExistence type="predicted"/>
<evidence type="ECO:0000313" key="3">
    <source>
        <dbReference type="EMBL" id="KAK3206817.1"/>
    </source>
</evidence>
<keyword evidence="1" id="KW-0472">Membrane</keyword>
<reference evidence="3" key="1">
    <citation type="journal article" date="2023" name="Plant J.">
        <title>Genome sequences and population genomics provide insights into the demographic history, inbreeding, and mutation load of two 'living fossil' tree species of Dipteronia.</title>
        <authorList>
            <person name="Feng Y."/>
            <person name="Comes H.P."/>
            <person name="Chen J."/>
            <person name="Zhu S."/>
            <person name="Lu R."/>
            <person name="Zhang X."/>
            <person name="Li P."/>
            <person name="Qiu J."/>
            <person name="Olsen K.M."/>
            <person name="Qiu Y."/>
        </authorList>
    </citation>
    <scope>NUCLEOTIDE SEQUENCE</scope>
    <source>
        <strain evidence="3">NBL</strain>
    </source>
</reference>
<evidence type="ECO:0000256" key="1">
    <source>
        <dbReference type="SAM" id="Phobius"/>
    </source>
</evidence>
<protein>
    <recommendedName>
        <fullName evidence="2">Reverse transcriptase domain-containing protein</fullName>
    </recommendedName>
</protein>
<dbReference type="CDD" id="cd01650">
    <property type="entry name" value="RT_nLTR_like"/>
    <property type="match status" value="1"/>
</dbReference>
<dbReference type="PROSITE" id="PS50878">
    <property type="entry name" value="RT_POL"/>
    <property type="match status" value="1"/>
</dbReference>
<comment type="caution">
    <text evidence="3">The sequence shown here is derived from an EMBL/GenBank/DDBJ whole genome shotgun (WGS) entry which is preliminary data.</text>
</comment>
<dbReference type="PANTHER" id="PTHR33116">
    <property type="entry name" value="REVERSE TRANSCRIPTASE ZINC-BINDING DOMAIN-CONTAINING PROTEIN-RELATED-RELATED"/>
    <property type="match status" value="1"/>
</dbReference>
<organism evidence="3 4">
    <name type="scientific">Dipteronia sinensis</name>
    <dbReference type="NCBI Taxonomy" id="43782"/>
    <lineage>
        <taxon>Eukaryota</taxon>
        <taxon>Viridiplantae</taxon>
        <taxon>Streptophyta</taxon>
        <taxon>Embryophyta</taxon>
        <taxon>Tracheophyta</taxon>
        <taxon>Spermatophyta</taxon>
        <taxon>Magnoliopsida</taxon>
        <taxon>eudicotyledons</taxon>
        <taxon>Gunneridae</taxon>
        <taxon>Pentapetalae</taxon>
        <taxon>rosids</taxon>
        <taxon>malvids</taxon>
        <taxon>Sapindales</taxon>
        <taxon>Sapindaceae</taxon>
        <taxon>Hippocastanoideae</taxon>
        <taxon>Acereae</taxon>
        <taxon>Dipteronia</taxon>
    </lineage>
</organism>
<evidence type="ECO:0000259" key="2">
    <source>
        <dbReference type="PROSITE" id="PS50878"/>
    </source>
</evidence>
<dbReference type="EMBL" id="JANJYJ010000006">
    <property type="protein sequence ID" value="KAK3206817.1"/>
    <property type="molecule type" value="Genomic_DNA"/>
</dbReference>
<dbReference type="SUPFAM" id="SSF56672">
    <property type="entry name" value="DNA/RNA polymerases"/>
    <property type="match status" value="1"/>
</dbReference>
<keyword evidence="4" id="KW-1185">Reference proteome</keyword>
<accession>A0AAE0E3X1</accession>
<keyword evidence="1" id="KW-0812">Transmembrane</keyword>
<feature type="domain" description="Reverse transcriptase" evidence="2">
    <location>
        <begin position="115"/>
        <end position="375"/>
    </location>
</feature>
<dbReference type="InterPro" id="IPR043502">
    <property type="entry name" value="DNA/RNA_pol_sf"/>
</dbReference>
<keyword evidence="1" id="KW-1133">Transmembrane helix</keyword>
<dbReference type="InterPro" id="IPR000477">
    <property type="entry name" value="RT_dom"/>
</dbReference>
<dbReference type="Proteomes" id="UP001281410">
    <property type="component" value="Unassembled WGS sequence"/>
</dbReference>
<dbReference type="PANTHER" id="PTHR33116:SF75">
    <property type="entry name" value="RIBONUCLEASE H PROTEIN"/>
    <property type="match status" value="1"/>
</dbReference>
<evidence type="ECO:0000313" key="4">
    <source>
        <dbReference type="Proteomes" id="UP001281410"/>
    </source>
</evidence>
<feature type="transmembrane region" description="Helical" evidence="1">
    <location>
        <begin position="411"/>
        <end position="435"/>
    </location>
</feature>
<dbReference type="AlphaFoldDB" id="A0AAE0E3X1"/>
<dbReference type="Pfam" id="PF00078">
    <property type="entry name" value="RVT_1"/>
    <property type="match status" value="1"/>
</dbReference>
<sequence length="478" mass="55577">MVKWINEGDKNTKFFHLVANGRRRSNFIEDISLDGVRVLKPSEVIRGICQFFKEHLKNISWEIQSIKGLRLNCLPEVERNSLKEGFSKEEVWVAVCNCDANWRVVEEDFKNVIHEFHKNGSIVKELNNTFITLVPKCAKSETIRDFRPISLTGSMCKVLAKVLANRLKKVMDLNIGDTQMVFIKDRQIMDSFVIAEEIINEWENTKEGFLDSMMDKFDFGRKMKNWIKWYIFTPLLSVLVNGSPTPQLGVERGLRQGDLLSPFLFNIVMKDLSSLIRKTSDLDMLSGASFGGNSEHITYLQFMDDTILYLKPRVEYLINTRRILRCFEWASGLRINFHKSCVVKVGKKEGREFDWVSVFKCKKSSLPITYLGLPLGEKPCTKSFWSPLVLCVENRLTTWKRKFLNKDGRLVLIKVVLSSIPMYFMSVFKILVGVAHMIEKIQRSFLWGNGVAKKKTHGVQWDMVCKRKKWRLRNRTEF</sequence>
<name>A0AAE0E3X1_9ROSI</name>